<dbReference type="SUPFAM" id="SSF81296">
    <property type="entry name" value="E set domains"/>
    <property type="match status" value="1"/>
</dbReference>
<accession>A0A448STS5</accession>
<feature type="domain" description="Enterochelin esterase N-terminal" evidence="5">
    <location>
        <begin position="60"/>
        <end position="189"/>
    </location>
</feature>
<dbReference type="SUPFAM" id="SSF53474">
    <property type="entry name" value="alpha/beta-Hydrolases"/>
    <property type="match status" value="1"/>
</dbReference>
<dbReference type="GO" id="GO:0005737">
    <property type="term" value="C:cytoplasm"/>
    <property type="evidence" value="ECO:0007669"/>
    <property type="project" value="UniProtKB-SubCell"/>
</dbReference>
<evidence type="ECO:0000313" key="6">
    <source>
        <dbReference type="EMBL" id="VEI71104.1"/>
    </source>
</evidence>
<gene>
    <name evidence="6" type="primary">fes_2</name>
    <name evidence="6" type="ORF">NCTC10036_04229</name>
</gene>
<evidence type="ECO:0000256" key="1">
    <source>
        <dbReference type="ARBA" id="ARBA00004496"/>
    </source>
</evidence>
<evidence type="ECO:0000256" key="2">
    <source>
        <dbReference type="ARBA" id="ARBA00022490"/>
    </source>
</evidence>
<sequence>MHILPAARQGAAVSAQSTVAAGTVSRWLQAETAGQPAWWRQVAQQGTPVVEEHDRQQVRFTWLWRDPYGDERRSPIRRVYLDINGVTDHHSTEPSTLQRLAGTDIWHDSFLLPRDWRGSYSLIPVQDAQLPPLFSADRAQCRQQQRAWWISLFPLAIADPLNPYPAASTRIGQPLSLAQGPDAADQRAWLTAPPPLDPAHIHQFLWRSEALGNQRRIWAYASGEGAAAAERPLVILLDGQNWVDGQPLLPVLARETAAGRLPAACYLLVDVIDGQHRERELPCNADFWLALQAELLPLVRQRMAFSDSGARTVVAGQSYGGLAAMYAGLHWPQRFGRVLSQSGSFWWPTVQYVTDFARRAEFDEGWLTQQVRQGRVAAGTLTVFQEAGSREEDIEFVNQQMQQALKAAGHRVNYRVFSGGHDALCWRGGLLDGLHWLLSAMDDIHFD</sequence>
<dbReference type="Proteomes" id="UP000281904">
    <property type="component" value="Chromosome"/>
</dbReference>
<dbReference type="InterPro" id="IPR014756">
    <property type="entry name" value="Ig_E-set"/>
</dbReference>
<dbReference type="InterPro" id="IPR013783">
    <property type="entry name" value="Ig-like_fold"/>
</dbReference>
<evidence type="ECO:0000313" key="7">
    <source>
        <dbReference type="Proteomes" id="UP000281904"/>
    </source>
</evidence>
<protein>
    <submittedName>
        <fullName evidence="6">Ferric enterobactin esterase</fullName>
    </submittedName>
</protein>
<dbReference type="PANTHER" id="PTHR48098">
    <property type="entry name" value="ENTEROCHELIN ESTERASE-RELATED"/>
    <property type="match status" value="1"/>
</dbReference>
<dbReference type="Pfam" id="PF11806">
    <property type="entry name" value="Enterochelin_N"/>
    <property type="match status" value="1"/>
</dbReference>
<keyword evidence="2" id="KW-0963">Cytoplasm</keyword>
<dbReference type="Pfam" id="PF00756">
    <property type="entry name" value="Esterase"/>
    <property type="match status" value="1"/>
</dbReference>
<evidence type="ECO:0000256" key="3">
    <source>
        <dbReference type="ARBA" id="ARBA00022801"/>
    </source>
</evidence>
<comment type="subcellular location">
    <subcellularLocation>
        <location evidence="1">Cytoplasm</location>
    </subcellularLocation>
</comment>
<dbReference type="InterPro" id="IPR000801">
    <property type="entry name" value="Esterase-like"/>
</dbReference>
<reference evidence="6 7" key="1">
    <citation type="submission" date="2018-12" db="EMBL/GenBank/DDBJ databases">
        <authorList>
            <consortium name="Pathogen Informatics"/>
        </authorList>
    </citation>
    <scope>NUCLEOTIDE SEQUENCE [LARGE SCALE GENOMIC DNA]</scope>
    <source>
        <strain evidence="6 7">NCTC10036</strain>
    </source>
</reference>
<dbReference type="GO" id="GO:0005506">
    <property type="term" value="F:iron ion binding"/>
    <property type="evidence" value="ECO:0007669"/>
    <property type="project" value="InterPro"/>
</dbReference>
<dbReference type="InterPro" id="IPR050583">
    <property type="entry name" value="Mycobacterial_A85_antigen"/>
</dbReference>
<dbReference type="EMBL" id="LR134493">
    <property type="protein sequence ID" value="VEI71104.1"/>
    <property type="molecule type" value="Genomic_DNA"/>
</dbReference>
<dbReference type="NCBIfam" id="NF007758">
    <property type="entry name" value="PRK10439.1"/>
    <property type="match status" value="1"/>
</dbReference>
<dbReference type="GO" id="GO:0008849">
    <property type="term" value="F:enterochelin esterase activity"/>
    <property type="evidence" value="ECO:0007669"/>
    <property type="project" value="InterPro"/>
</dbReference>
<organism evidence="6 7">
    <name type="scientific">Serratia rubidaea</name>
    <name type="common">Serratia marinorubra</name>
    <dbReference type="NCBI Taxonomy" id="61652"/>
    <lineage>
        <taxon>Bacteria</taxon>
        <taxon>Pseudomonadati</taxon>
        <taxon>Pseudomonadota</taxon>
        <taxon>Gammaproteobacteria</taxon>
        <taxon>Enterobacterales</taxon>
        <taxon>Yersiniaceae</taxon>
        <taxon>Serratia</taxon>
    </lineage>
</organism>
<dbReference type="RefSeq" id="WP_126532898.1">
    <property type="nucleotide sequence ID" value="NZ_JAMWJM010000001.1"/>
</dbReference>
<proteinExistence type="inferred from homology"/>
<evidence type="ECO:0000256" key="4">
    <source>
        <dbReference type="ARBA" id="ARBA00024201"/>
    </source>
</evidence>
<comment type="similarity">
    <text evidence="4">Belongs to the Fes family.</text>
</comment>
<dbReference type="Gene3D" id="3.40.50.1820">
    <property type="entry name" value="alpha/beta hydrolase"/>
    <property type="match status" value="1"/>
</dbReference>
<dbReference type="GO" id="GO:0006826">
    <property type="term" value="P:iron ion transport"/>
    <property type="evidence" value="ECO:0007669"/>
    <property type="project" value="InterPro"/>
</dbReference>
<dbReference type="InterPro" id="IPR029058">
    <property type="entry name" value="AB_hydrolase_fold"/>
</dbReference>
<dbReference type="InterPro" id="IPR021764">
    <property type="entry name" value="Enterochelin_esterase_N"/>
</dbReference>
<dbReference type="Gene3D" id="2.60.40.10">
    <property type="entry name" value="Immunoglobulins"/>
    <property type="match status" value="1"/>
</dbReference>
<dbReference type="AlphaFoldDB" id="A0A448STS5"/>
<evidence type="ECO:0000259" key="5">
    <source>
        <dbReference type="Pfam" id="PF11806"/>
    </source>
</evidence>
<dbReference type="PANTHER" id="PTHR48098:SF3">
    <property type="entry name" value="IRON(III) ENTEROBACTIN ESTERASE"/>
    <property type="match status" value="1"/>
</dbReference>
<name>A0A448STS5_SERRU</name>
<keyword evidence="3" id="KW-0378">Hydrolase</keyword>